<dbReference type="AlphaFoldDB" id="A0AAD5C3K5"/>
<dbReference type="Proteomes" id="UP001206925">
    <property type="component" value="Unassembled WGS sequence"/>
</dbReference>
<sequence length="126" mass="14282">VRYSINRFYKSDVVTICEGSDGADIAYYENFKERKNRERLRMICLEILRARGEPIALWQQLTQGITSSTPIFSHIGGGVFGFTLLYSYSLHVLLRLVSLLNFASCMNKENKKITITVGKIQVNGKG</sequence>
<name>A0AAD5C3K5_AMBAR</name>
<evidence type="ECO:0000313" key="1">
    <source>
        <dbReference type="EMBL" id="KAI7734370.1"/>
    </source>
</evidence>
<proteinExistence type="predicted"/>
<accession>A0AAD5C3K5</accession>
<organism evidence="1 2">
    <name type="scientific">Ambrosia artemisiifolia</name>
    <name type="common">Common ragweed</name>
    <dbReference type="NCBI Taxonomy" id="4212"/>
    <lineage>
        <taxon>Eukaryota</taxon>
        <taxon>Viridiplantae</taxon>
        <taxon>Streptophyta</taxon>
        <taxon>Embryophyta</taxon>
        <taxon>Tracheophyta</taxon>
        <taxon>Spermatophyta</taxon>
        <taxon>Magnoliopsida</taxon>
        <taxon>eudicotyledons</taxon>
        <taxon>Gunneridae</taxon>
        <taxon>Pentapetalae</taxon>
        <taxon>asterids</taxon>
        <taxon>campanulids</taxon>
        <taxon>Asterales</taxon>
        <taxon>Asteraceae</taxon>
        <taxon>Asteroideae</taxon>
        <taxon>Heliantheae alliance</taxon>
        <taxon>Heliantheae</taxon>
        <taxon>Ambrosia</taxon>
    </lineage>
</organism>
<dbReference type="EMBL" id="JAMZMK010009743">
    <property type="protein sequence ID" value="KAI7734370.1"/>
    <property type="molecule type" value="Genomic_DNA"/>
</dbReference>
<keyword evidence="2" id="KW-1185">Reference proteome</keyword>
<protein>
    <submittedName>
        <fullName evidence="1">Uncharacterized protein</fullName>
    </submittedName>
</protein>
<reference evidence="1" key="1">
    <citation type="submission" date="2022-06" db="EMBL/GenBank/DDBJ databases">
        <title>Uncovering the hologenomic basis of an extraordinary plant invasion.</title>
        <authorList>
            <person name="Bieker V.C."/>
            <person name="Martin M.D."/>
            <person name="Gilbert T."/>
            <person name="Hodgins K."/>
            <person name="Battlay P."/>
            <person name="Petersen B."/>
            <person name="Wilson J."/>
        </authorList>
    </citation>
    <scope>NUCLEOTIDE SEQUENCE</scope>
    <source>
        <strain evidence="1">AA19_3_7</strain>
        <tissue evidence="1">Leaf</tissue>
    </source>
</reference>
<comment type="caution">
    <text evidence="1">The sequence shown here is derived from an EMBL/GenBank/DDBJ whole genome shotgun (WGS) entry which is preliminary data.</text>
</comment>
<feature type="non-terminal residue" evidence="1">
    <location>
        <position position="1"/>
    </location>
</feature>
<evidence type="ECO:0000313" key="2">
    <source>
        <dbReference type="Proteomes" id="UP001206925"/>
    </source>
</evidence>
<gene>
    <name evidence="1" type="ORF">M8C21_006007</name>
</gene>
<feature type="non-terminal residue" evidence="1">
    <location>
        <position position="126"/>
    </location>
</feature>